<evidence type="ECO:0000313" key="4">
    <source>
        <dbReference type="Proteomes" id="UP000193642"/>
    </source>
</evidence>
<proteinExistence type="predicted"/>
<dbReference type="EMBL" id="MCGO01000049">
    <property type="protein sequence ID" value="ORY37610.1"/>
    <property type="molecule type" value="Genomic_DNA"/>
</dbReference>
<dbReference type="Proteomes" id="UP000193642">
    <property type="component" value="Unassembled WGS sequence"/>
</dbReference>
<feature type="compositionally biased region" description="Polar residues" evidence="1">
    <location>
        <begin position="133"/>
        <end position="152"/>
    </location>
</feature>
<name>A0A1Y2BS92_9FUNG</name>
<dbReference type="AlphaFoldDB" id="A0A1Y2BS92"/>
<feature type="transmembrane region" description="Helical" evidence="2">
    <location>
        <begin position="65"/>
        <end position="86"/>
    </location>
</feature>
<keyword evidence="4" id="KW-1185">Reference proteome</keyword>
<organism evidence="3 4">
    <name type="scientific">Rhizoclosmatium globosum</name>
    <dbReference type="NCBI Taxonomy" id="329046"/>
    <lineage>
        <taxon>Eukaryota</taxon>
        <taxon>Fungi</taxon>
        <taxon>Fungi incertae sedis</taxon>
        <taxon>Chytridiomycota</taxon>
        <taxon>Chytridiomycota incertae sedis</taxon>
        <taxon>Chytridiomycetes</taxon>
        <taxon>Chytridiales</taxon>
        <taxon>Chytriomycetaceae</taxon>
        <taxon>Rhizoclosmatium</taxon>
    </lineage>
</organism>
<comment type="caution">
    <text evidence="3">The sequence shown here is derived from an EMBL/GenBank/DDBJ whole genome shotgun (WGS) entry which is preliminary data.</text>
</comment>
<feature type="transmembrane region" description="Helical" evidence="2">
    <location>
        <begin position="31"/>
        <end position="53"/>
    </location>
</feature>
<feature type="region of interest" description="Disordered" evidence="1">
    <location>
        <begin position="133"/>
        <end position="187"/>
    </location>
</feature>
<keyword evidence="2" id="KW-1133">Transmembrane helix</keyword>
<keyword evidence="2" id="KW-0812">Transmembrane</keyword>
<keyword evidence="2" id="KW-0472">Membrane</keyword>
<reference evidence="3 4" key="1">
    <citation type="submission" date="2016-07" db="EMBL/GenBank/DDBJ databases">
        <title>Pervasive Adenine N6-methylation of Active Genes in Fungi.</title>
        <authorList>
            <consortium name="DOE Joint Genome Institute"/>
            <person name="Mondo S.J."/>
            <person name="Dannebaum R.O."/>
            <person name="Kuo R.C."/>
            <person name="Labutti K."/>
            <person name="Haridas S."/>
            <person name="Kuo A."/>
            <person name="Salamov A."/>
            <person name="Ahrendt S.R."/>
            <person name="Lipzen A."/>
            <person name="Sullivan W."/>
            <person name="Andreopoulos W.B."/>
            <person name="Clum A."/>
            <person name="Lindquist E."/>
            <person name="Daum C."/>
            <person name="Ramamoorthy G.K."/>
            <person name="Gryganskyi A."/>
            <person name="Culley D."/>
            <person name="Magnuson J.K."/>
            <person name="James T.Y."/>
            <person name="O'Malley M.A."/>
            <person name="Stajich J.E."/>
            <person name="Spatafora J.W."/>
            <person name="Visel A."/>
            <person name="Grigoriev I.V."/>
        </authorList>
    </citation>
    <scope>NUCLEOTIDE SEQUENCE [LARGE SCALE GENOMIC DNA]</scope>
    <source>
        <strain evidence="3 4">JEL800</strain>
    </source>
</reference>
<feature type="transmembrane region" description="Helical" evidence="2">
    <location>
        <begin position="98"/>
        <end position="116"/>
    </location>
</feature>
<evidence type="ECO:0000256" key="1">
    <source>
        <dbReference type="SAM" id="MobiDB-lite"/>
    </source>
</evidence>
<gene>
    <name evidence="3" type="ORF">BCR33DRAFT_721349</name>
</gene>
<accession>A0A1Y2BS92</accession>
<sequence length="187" mass="20461">MIVLLVCISLNLAANLPCLYMDLTTCFNQDLYQAIAAGISFAYFDVWFLIVVARKTFEKGGKWEVLQLSALTGSITAIYLAGSVSYKSHWGGNFYTNILWNMGYCILPLFCIDSVVSPKFLKLFVKGSQQKDTTSARKSSHHQQTTTITPASNGAGGGPSDEKRGNFQPNLLRKNSAAEGHGTLKAH</sequence>
<evidence type="ECO:0000256" key="2">
    <source>
        <dbReference type="SAM" id="Phobius"/>
    </source>
</evidence>
<dbReference type="OrthoDB" id="2141480at2759"/>
<protein>
    <submittedName>
        <fullName evidence="3">Uncharacterized protein</fullName>
    </submittedName>
</protein>
<evidence type="ECO:0000313" key="3">
    <source>
        <dbReference type="EMBL" id="ORY37610.1"/>
    </source>
</evidence>